<organism evidence="1 2">
    <name type="scientific">Fibrella aestuarina BUZ 2</name>
    <dbReference type="NCBI Taxonomy" id="1166018"/>
    <lineage>
        <taxon>Bacteria</taxon>
        <taxon>Pseudomonadati</taxon>
        <taxon>Bacteroidota</taxon>
        <taxon>Cytophagia</taxon>
        <taxon>Cytophagales</taxon>
        <taxon>Spirosomataceae</taxon>
        <taxon>Fibrella</taxon>
    </lineage>
</organism>
<dbReference type="HOGENOM" id="CLU_1576131_0_0_10"/>
<name>I0K6R2_9BACT</name>
<dbReference type="OrthoDB" id="962841at2"/>
<dbReference type="RefSeq" id="WP_015330914.1">
    <property type="nucleotide sequence ID" value="NC_020054.1"/>
</dbReference>
<dbReference type="EMBL" id="HE796683">
    <property type="protein sequence ID" value="CCG99815.1"/>
    <property type="molecule type" value="Genomic_DNA"/>
</dbReference>
<protein>
    <submittedName>
        <fullName evidence="1">Uncharacterized protein</fullName>
    </submittedName>
</protein>
<evidence type="ECO:0000313" key="1">
    <source>
        <dbReference type="EMBL" id="CCG99815.1"/>
    </source>
</evidence>
<evidence type="ECO:0000313" key="2">
    <source>
        <dbReference type="Proteomes" id="UP000011058"/>
    </source>
</evidence>
<dbReference type="Proteomes" id="UP000011058">
    <property type="component" value="Chromosome"/>
</dbReference>
<gene>
    <name evidence="1" type="ORF">FAES_1805</name>
</gene>
<keyword evidence="2" id="KW-1185">Reference proteome</keyword>
<sequence>MAYQPKCRYVAGIDPDIDKSGLVIYDRDERRWLCLTIPVAELREKILGFSALDIEIIVEAGWLVGGFHHMAGMPANLRSRGVNAQLAYVGEACTRVGQNFGVGKTIVALLQAEGYEVKLVTPPKPPRRKPGEPKVKMKWDAEKFMHLTGLDYGHNEEIRDACRTMYPFK</sequence>
<proteinExistence type="predicted"/>
<accession>I0K6R2</accession>
<dbReference type="STRING" id="1166018.FAES_1805"/>
<dbReference type="KEGG" id="fae:FAES_1805"/>
<dbReference type="AlphaFoldDB" id="I0K6R2"/>
<reference evidence="1 2" key="1">
    <citation type="journal article" date="2012" name="J. Bacteriol.">
        <title>Genome Sequence of Fibrella aestuarina BUZ 2T, a Filamentous Marine Bacterium.</title>
        <authorList>
            <person name="Filippini M."/>
            <person name="Qi W."/>
            <person name="Blom J."/>
            <person name="Goesmann A."/>
            <person name="Smits T.H."/>
            <person name="Bagheri H.C."/>
        </authorList>
    </citation>
    <scope>NUCLEOTIDE SEQUENCE [LARGE SCALE GENOMIC DNA]</scope>
    <source>
        <strain evidence="2">BUZ 2T</strain>
    </source>
</reference>
<dbReference type="eggNOG" id="ENOG50316P8">
    <property type="taxonomic scope" value="Bacteria"/>
</dbReference>